<gene>
    <name evidence="2" type="ORF">FDK13_01080</name>
</gene>
<dbReference type="Proteomes" id="UP000304900">
    <property type="component" value="Unassembled WGS sequence"/>
</dbReference>
<evidence type="ECO:0000259" key="1">
    <source>
        <dbReference type="Pfam" id="PF03496"/>
    </source>
</evidence>
<dbReference type="AlphaFoldDB" id="A0A4U6DAF7"/>
<dbReference type="Pfam" id="PF03496">
    <property type="entry name" value="ADPrib_exo_Tox"/>
    <property type="match status" value="1"/>
</dbReference>
<accession>A0A4U6DAF7</accession>
<organism evidence="2 3">
    <name type="scientific">Dyadobacter frigoris</name>
    <dbReference type="NCBI Taxonomy" id="2576211"/>
    <lineage>
        <taxon>Bacteria</taxon>
        <taxon>Pseudomonadati</taxon>
        <taxon>Bacteroidota</taxon>
        <taxon>Cytophagia</taxon>
        <taxon>Cytophagales</taxon>
        <taxon>Spirosomataceae</taxon>
        <taxon>Dyadobacter</taxon>
    </lineage>
</organism>
<name>A0A4U6DAF7_9BACT</name>
<comment type="caution">
    <text evidence="2">The sequence shown here is derived from an EMBL/GenBank/DDBJ whole genome shotgun (WGS) entry which is preliminary data.</text>
</comment>
<dbReference type="GO" id="GO:0005576">
    <property type="term" value="C:extracellular region"/>
    <property type="evidence" value="ECO:0007669"/>
    <property type="project" value="InterPro"/>
</dbReference>
<dbReference type="SUPFAM" id="SSF56399">
    <property type="entry name" value="ADP-ribosylation"/>
    <property type="match status" value="1"/>
</dbReference>
<evidence type="ECO:0000313" key="3">
    <source>
        <dbReference type="Proteomes" id="UP000304900"/>
    </source>
</evidence>
<dbReference type="InterPro" id="IPR003540">
    <property type="entry name" value="ADP-ribosyltransferase"/>
</dbReference>
<protein>
    <recommendedName>
        <fullName evidence="1">ADP ribosyltransferase domain-containing protein</fullName>
    </recommendedName>
</protein>
<sequence>MNDKSFYQDLNDEERRFFDLYKLNNPYEGKVAFAEELNTMLREKRCIDFTWQKAAKVLDSIISKHKNEFKVCLYRATLDKFLIPFIKDGIFVDLGFMSTSRKKSAIFRHYGSANKGTPALLIITCPVGTNMAPLEGNEFSDPREQEILLGREHKFKIIRECLSYDKKEIAEIVGFGKVEHTKIKIYEMELMVDKC</sequence>
<proteinExistence type="predicted"/>
<dbReference type="EMBL" id="SZVO01000001">
    <property type="protein sequence ID" value="TKT93836.1"/>
    <property type="molecule type" value="Genomic_DNA"/>
</dbReference>
<dbReference type="RefSeq" id="WP_137338127.1">
    <property type="nucleotide sequence ID" value="NZ_BSQH01000001.1"/>
</dbReference>
<reference evidence="2 3" key="1">
    <citation type="submission" date="2019-05" db="EMBL/GenBank/DDBJ databases">
        <title>Dyadobacter AR-3-8 sp. nov., isolated from arctic soil.</title>
        <authorList>
            <person name="Chaudhary D.K."/>
        </authorList>
    </citation>
    <scope>NUCLEOTIDE SEQUENCE [LARGE SCALE GENOMIC DNA]</scope>
    <source>
        <strain evidence="2 3">AR-3-8</strain>
    </source>
</reference>
<dbReference type="PROSITE" id="PS51996">
    <property type="entry name" value="TR_MART"/>
    <property type="match status" value="1"/>
</dbReference>
<dbReference type="Gene3D" id="3.90.176.10">
    <property type="entry name" value="Toxin ADP-ribosyltransferase, Chain A, domain 1"/>
    <property type="match status" value="1"/>
</dbReference>
<evidence type="ECO:0000313" key="2">
    <source>
        <dbReference type="EMBL" id="TKT93836.1"/>
    </source>
</evidence>
<keyword evidence="3" id="KW-1185">Reference proteome</keyword>
<feature type="domain" description="ADP ribosyltransferase" evidence="1">
    <location>
        <begin position="34"/>
        <end position="185"/>
    </location>
</feature>
<dbReference type="OrthoDB" id="1495415at2"/>